<gene>
    <name evidence="3" type="ORF">EXN66_Car014702</name>
</gene>
<name>A0A6G1Q8Y6_CHAAH</name>
<reference evidence="3 4" key="1">
    <citation type="submission" date="2019-02" db="EMBL/GenBank/DDBJ databases">
        <title>Opniocepnalus argus genome.</title>
        <authorList>
            <person name="Zhou C."/>
            <person name="Xiao S."/>
        </authorList>
    </citation>
    <scope>NUCLEOTIDE SEQUENCE [LARGE SCALE GENOMIC DNA]</scope>
    <source>
        <strain evidence="3">OARG1902GOOAL</strain>
        <tissue evidence="3">Muscle</tissue>
    </source>
</reference>
<dbReference type="AlphaFoldDB" id="A0A6G1Q8Y6"/>
<evidence type="ECO:0000313" key="3">
    <source>
        <dbReference type="EMBL" id="KAF3699015.1"/>
    </source>
</evidence>
<dbReference type="EMBL" id="CM015725">
    <property type="protein sequence ID" value="KAF3699015.1"/>
    <property type="molecule type" value="Genomic_DNA"/>
</dbReference>
<reference evidence="4" key="2">
    <citation type="submission" date="2019-02" db="EMBL/GenBank/DDBJ databases">
        <title>Opniocepnalus argus Var Kimnra genome.</title>
        <authorList>
            <person name="Zhou C."/>
            <person name="Xiao S."/>
        </authorList>
    </citation>
    <scope>NUCLEOTIDE SEQUENCE [LARGE SCALE GENOMIC DNA]</scope>
</reference>
<evidence type="ECO:0000256" key="2">
    <source>
        <dbReference type="SAM" id="MobiDB-lite"/>
    </source>
</evidence>
<keyword evidence="4" id="KW-1185">Reference proteome</keyword>
<evidence type="ECO:0000256" key="1">
    <source>
        <dbReference type="SAM" id="Coils"/>
    </source>
</evidence>
<proteinExistence type="predicted"/>
<feature type="compositionally biased region" description="Low complexity" evidence="2">
    <location>
        <begin position="698"/>
        <end position="708"/>
    </location>
</feature>
<feature type="coiled-coil region" evidence="1">
    <location>
        <begin position="30"/>
        <end position="208"/>
    </location>
</feature>
<organism evidence="3 4">
    <name type="scientific">Channa argus</name>
    <name type="common">Northern snakehead</name>
    <name type="synonym">Ophicephalus argus</name>
    <dbReference type="NCBI Taxonomy" id="215402"/>
    <lineage>
        <taxon>Eukaryota</taxon>
        <taxon>Metazoa</taxon>
        <taxon>Chordata</taxon>
        <taxon>Craniata</taxon>
        <taxon>Vertebrata</taxon>
        <taxon>Euteleostomi</taxon>
        <taxon>Actinopterygii</taxon>
        <taxon>Neopterygii</taxon>
        <taxon>Teleostei</taxon>
        <taxon>Neoteleostei</taxon>
        <taxon>Acanthomorphata</taxon>
        <taxon>Anabantaria</taxon>
        <taxon>Anabantiformes</taxon>
        <taxon>Channoidei</taxon>
        <taxon>Channidae</taxon>
        <taxon>Channa</taxon>
    </lineage>
</organism>
<dbReference type="Proteomes" id="UP000503349">
    <property type="component" value="Chromosome 14"/>
</dbReference>
<feature type="coiled-coil region" evidence="1">
    <location>
        <begin position="251"/>
        <end position="320"/>
    </location>
</feature>
<feature type="region of interest" description="Disordered" evidence="2">
    <location>
        <begin position="560"/>
        <end position="579"/>
    </location>
</feature>
<feature type="compositionally biased region" description="Acidic residues" evidence="2">
    <location>
        <begin position="664"/>
        <end position="697"/>
    </location>
</feature>
<keyword evidence="1" id="KW-0175">Coiled coil</keyword>
<accession>A0A6G1Q8Y6</accession>
<sequence length="744" mass="86293">MEQVSHSAEISTNVLPWKFNKLKEKYDRDMKFWEKQLICKTSEIKSLEDKIVALQEDAEASKKRETDLQASLQLCQKEIEKLTLLLKDLTDKKEKKQRQIITQYKQKISHMDTNFKQLLAEELQKKDDEIARMQADFFDRLAQQEQKAANELLKQAQKHACELDEMKNQLSQIEVSHKWVVEKLQNELISKEKNFEEEREQQKVLREKEKMKEIMLKNEIKKQKDIIKSQASLVTTVSQLEGTLAEKNTVLDSRNKEIVFLKKEKKDIQDRWFRETDTNAMASVKINELTDTNQCLQDEKAELQSELTKKTDELNRSQRTTMELYDTIRVLKGKVKAAKPDLKELKAKVRALETYHLRFKEDLHACVSVFFEPRVFTSRFMTLKRRYLDSEDTLLMDGNDRIAFQMQVNFLQRKLSFCEKTQRKESTQLKQTQKRLVNTLDLLDRNEGHYLQLLNERTQKVHQLKKDLAKTQKQLDKTNQPAHHTGKVGKVVEEPMNLYQIKTSCADDISSSQVPQYIDEPFVDDDVKKPTEYKIQKLLNAMFSFTKRLECSLKSPIGSKKQPTVEATSAHTETHKPNDTVTKKTITDKLRMFSKGIGEHNTKVCNQSLDYKFYLCQSINQPQAKSANGSSSFLVVVLIYEPDNAEASEFLPLIRKKLLEAEDTIESTDEDEEDHDDDIDDDDDDEDSEDSGSDEDTSTSSSGSSSSSENDEEEEEPSSSLENDEEEEKKVNRHKPCPPSQVSP</sequence>
<feature type="compositionally biased region" description="Acidic residues" evidence="2">
    <location>
        <begin position="709"/>
        <end position="727"/>
    </location>
</feature>
<feature type="region of interest" description="Disordered" evidence="2">
    <location>
        <begin position="664"/>
        <end position="744"/>
    </location>
</feature>
<evidence type="ECO:0000313" key="4">
    <source>
        <dbReference type="Proteomes" id="UP000503349"/>
    </source>
</evidence>
<feature type="compositionally biased region" description="Polar residues" evidence="2">
    <location>
        <begin position="561"/>
        <end position="571"/>
    </location>
</feature>
<protein>
    <submittedName>
        <fullName evidence="3">Uncharacterized protein</fullName>
    </submittedName>
</protein>